<keyword evidence="2" id="KW-0132">Cell division</keyword>
<accession>A0A8H4RND8</accession>
<keyword evidence="4" id="KW-0131">Cell cycle</keyword>
<dbReference type="EMBL" id="JAAMPI010000388">
    <property type="protein sequence ID" value="KAF4632016.1"/>
    <property type="molecule type" value="Genomic_DNA"/>
</dbReference>
<evidence type="ECO:0000256" key="6">
    <source>
        <dbReference type="SAM" id="MobiDB-lite"/>
    </source>
</evidence>
<dbReference type="GO" id="GO:0044843">
    <property type="term" value="P:cell cycle G1/S phase transition"/>
    <property type="evidence" value="ECO:0007669"/>
    <property type="project" value="UniProtKB-ARBA"/>
</dbReference>
<dbReference type="PROSITE" id="PS00292">
    <property type="entry name" value="CYCLINS"/>
    <property type="match status" value="1"/>
</dbReference>
<comment type="similarity">
    <text evidence="1 5">Belongs to the cyclin family.</text>
</comment>
<keyword evidence="3 5" id="KW-0195">Cyclin</keyword>
<dbReference type="PANTHER" id="PTHR10177">
    <property type="entry name" value="CYCLINS"/>
    <property type="match status" value="1"/>
</dbReference>
<evidence type="ECO:0000259" key="7">
    <source>
        <dbReference type="SMART" id="SM00385"/>
    </source>
</evidence>
<dbReference type="InterPro" id="IPR006671">
    <property type="entry name" value="Cyclin_N"/>
</dbReference>
<feature type="domain" description="Cyclin C-terminal" evidence="8">
    <location>
        <begin position="497"/>
        <end position="622"/>
    </location>
</feature>
<dbReference type="SMART" id="SM00385">
    <property type="entry name" value="CYCLIN"/>
    <property type="match status" value="2"/>
</dbReference>
<organism evidence="9 10">
    <name type="scientific">Cudoniella acicularis</name>
    <dbReference type="NCBI Taxonomy" id="354080"/>
    <lineage>
        <taxon>Eukaryota</taxon>
        <taxon>Fungi</taxon>
        <taxon>Dikarya</taxon>
        <taxon>Ascomycota</taxon>
        <taxon>Pezizomycotina</taxon>
        <taxon>Leotiomycetes</taxon>
        <taxon>Helotiales</taxon>
        <taxon>Tricladiaceae</taxon>
        <taxon>Cudoniella</taxon>
    </lineage>
</organism>
<dbReference type="GO" id="GO:0051726">
    <property type="term" value="P:regulation of cell cycle"/>
    <property type="evidence" value="ECO:0007669"/>
    <property type="project" value="UniProtKB-ARBA"/>
</dbReference>
<dbReference type="CDD" id="cd20537">
    <property type="entry name" value="CYCLIN_CCNO-like_rpt2"/>
    <property type="match status" value="1"/>
</dbReference>
<evidence type="ECO:0000256" key="1">
    <source>
        <dbReference type="ARBA" id="ARBA00008742"/>
    </source>
</evidence>
<evidence type="ECO:0000256" key="4">
    <source>
        <dbReference type="ARBA" id="ARBA00023306"/>
    </source>
</evidence>
<dbReference type="Proteomes" id="UP000566819">
    <property type="component" value="Unassembled WGS sequence"/>
</dbReference>
<feature type="domain" description="Cyclin-like" evidence="7">
    <location>
        <begin position="514"/>
        <end position="590"/>
    </location>
</feature>
<dbReference type="Pfam" id="PF00134">
    <property type="entry name" value="Cyclin_N"/>
    <property type="match status" value="1"/>
</dbReference>
<dbReference type="Pfam" id="PF02984">
    <property type="entry name" value="Cyclin_C"/>
    <property type="match status" value="1"/>
</dbReference>
<dbReference type="InterPro" id="IPR013763">
    <property type="entry name" value="Cyclin-like_dom"/>
</dbReference>
<feature type="domain" description="Cyclin-like" evidence="7">
    <location>
        <begin position="415"/>
        <end position="501"/>
    </location>
</feature>
<dbReference type="GO" id="GO:0051301">
    <property type="term" value="P:cell division"/>
    <property type="evidence" value="ECO:0007669"/>
    <property type="project" value="UniProtKB-KW"/>
</dbReference>
<dbReference type="InterPro" id="IPR048258">
    <property type="entry name" value="Cyclins_cyclin-box"/>
</dbReference>
<evidence type="ECO:0000313" key="9">
    <source>
        <dbReference type="EMBL" id="KAF4632016.1"/>
    </source>
</evidence>
<dbReference type="AlphaFoldDB" id="A0A8H4RND8"/>
<keyword evidence="10" id="KW-1185">Reference proteome</keyword>
<feature type="compositionally biased region" description="Polar residues" evidence="6">
    <location>
        <begin position="271"/>
        <end position="280"/>
    </location>
</feature>
<evidence type="ECO:0008006" key="11">
    <source>
        <dbReference type="Google" id="ProtNLM"/>
    </source>
</evidence>
<dbReference type="SMART" id="SM01332">
    <property type="entry name" value="Cyclin_C"/>
    <property type="match status" value="1"/>
</dbReference>
<dbReference type="Gene3D" id="1.10.472.10">
    <property type="entry name" value="Cyclin-like"/>
    <property type="match status" value="2"/>
</dbReference>
<gene>
    <name evidence="9" type="ORF">G7Y89_g6114</name>
</gene>
<reference evidence="9 10" key="1">
    <citation type="submission" date="2020-03" db="EMBL/GenBank/DDBJ databases">
        <title>Draft Genome Sequence of Cudoniella acicularis.</title>
        <authorList>
            <person name="Buettner E."/>
            <person name="Kellner H."/>
        </authorList>
    </citation>
    <scope>NUCLEOTIDE SEQUENCE [LARGE SCALE GENOMIC DNA]</scope>
    <source>
        <strain evidence="9 10">DSM 108380</strain>
    </source>
</reference>
<dbReference type="OrthoDB" id="5590282at2759"/>
<dbReference type="InterPro" id="IPR039361">
    <property type="entry name" value="Cyclin"/>
</dbReference>
<dbReference type="InterPro" id="IPR036915">
    <property type="entry name" value="Cyclin-like_sf"/>
</dbReference>
<evidence type="ECO:0000256" key="3">
    <source>
        <dbReference type="ARBA" id="ARBA00023127"/>
    </source>
</evidence>
<dbReference type="CDD" id="cd20559">
    <property type="entry name" value="CYCLIN_ScCLN_like"/>
    <property type="match status" value="1"/>
</dbReference>
<name>A0A8H4RND8_9HELO</name>
<dbReference type="SUPFAM" id="SSF47954">
    <property type="entry name" value="Cyclin-like"/>
    <property type="match status" value="2"/>
</dbReference>
<evidence type="ECO:0000313" key="10">
    <source>
        <dbReference type="Proteomes" id="UP000566819"/>
    </source>
</evidence>
<evidence type="ECO:0000259" key="8">
    <source>
        <dbReference type="SMART" id="SM01332"/>
    </source>
</evidence>
<dbReference type="InterPro" id="IPR004367">
    <property type="entry name" value="Cyclin_C-dom"/>
</dbReference>
<dbReference type="FunFam" id="1.10.472.10:FF:000010">
    <property type="entry name" value="G1/S-specific cyclin Cln1"/>
    <property type="match status" value="1"/>
</dbReference>
<proteinExistence type="inferred from homology"/>
<comment type="caution">
    <text evidence="9">The sequence shown here is derived from an EMBL/GenBank/DDBJ whole genome shotgun (WGS) entry which is preliminary data.</text>
</comment>
<sequence length="633" mass="70650">MNCKADGSATDRGKSARHQNGGISVFKATTTGKLTSLQFVSRTILDATMDPLSITTSVLSIVGHSINAVQSCQNYATKYNLAGLSIAALRTECSSIRVALLQIHSLIIRDPDRDARDRFEEYVLEEYNAVLGACSLTFAILNERLEGMGLGGLDKKNTSDFSSKWKYMWNESQMDTIRQGIRGQALAINLLLTAFQSDAESLQSAWNQRQSTGDDVSTTGSMLGDEEFSFDDIVINSKAYRRVFARQQSKHQFNNTMMTPDSDDVNDSKEITNPGSSDANASIPAQLPPSSHSTDAPSPFNPHVTFPRAPVDQFSLHRTPRHQISSAPGPMFATSDSFAFLSSGPNSLEWPYVDEVGGRTTARDHGEEQYDLEIATAGPGEEQHDLEIANKTLPDVTQIDSQPEIQWFMRPYLMDFLVEAHAAFELLPQTLFLAVNLMDRYSSKVIVYKRHYQLVGCAALLIAAKYRDKKERVPMVRDLKSMCCSLYDEFMFIEMERHVLSTLEWIIRHPVVDIWMKPALKGSSAHDEHMKVEHMSWYLCELALFHKDFVSEKPSVMARASLALSCEILGRPTPDGLESDDQEVSKALARLSQKLGSPTHVLSRKYSSPSWSNVSFALAEFASKRLEQTRQVS</sequence>
<evidence type="ECO:0000256" key="5">
    <source>
        <dbReference type="RuleBase" id="RU000383"/>
    </source>
</evidence>
<dbReference type="GO" id="GO:0016538">
    <property type="term" value="F:cyclin-dependent protein serine/threonine kinase regulator activity"/>
    <property type="evidence" value="ECO:0007669"/>
    <property type="project" value="UniProtKB-ARBA"/>
</dbReference>
<protein>
    <recommendedName>
        <fullName evidence="11">Cyclin N-terminal domain-containing protein</fullName>
    </recommendedName>
</protein>
<evidence type="ECO:0000256" key="2">
    <source>
        <dbReference type="ARBA" id="ARBA00022618"/>
    </source>
</evidence>
<feature type="region of interest" description="Disordered" evidence="6">
    <location>
        <begin position="251"/>
        <end position="299"/>
    </location>
</feature>